<reference evidence="2" key="4">
    <citation type="submission" date="2017-01" db="UniProtKB">
        <authorList>
            <consortium name="EnsemblFungi"/>
        </authorList>
    </citation>
    <scope>IDENTIFICATION</scope>
    <source>
        <strain evidence="2">PH-1 / ATCC MYA-4620 / FGSC 9075 / NRRL 31084</strain>
    </source>
</reference>
<dbReference type="HOGENOM" id="CLU_1938358_0_0_1"/>
<accession>A0A098DVF7</accession>
<accession>I1S847</accession>
<evidence type="ECO:0000313" key="1">
    <source>
        <dbReference type="EMBL" id="CEF85347.1"/>
    </source>
</evidence>
<name>I1S847_GIBZE</name>
<dbReference type="AlphaFoldDB" id="I1S847"/>
<dbReference type="RefSeq" id="XP_011326619.1">
    <property type="nucleotide sequence ID" value="XM_011328317.1"/>
</dbReference>
<dbReference type="EnsemblFungi" id="CEF85347">
    <property type="protein sequence ID" value="CEF85347"/>
    <property type="gene ID" value="FGRRES_13023"/>
</dbReference>
<gene>
    <name evidence="1" type="ORF">FGRAMPH1_01T23573</name>
</gene>
<protein>
    <submittedName>
        <fullName evidence="1">Chromosome 4, complete genome</fullName>
    </submittedName>
</protein>
<dbReference type="VEuPathDB" id="FungiDB:FGRAMPH1_01G23573"/>
<proteinExistence type="predicted"/>
<sequence length="130" mass="14458">MTTNVGWMDHGHRVAARSPGIGYSKLNMYNFRVLQICIKDIFSWILDAFQTLAKSSLDSPRLLLKLPGPLVAHGPVISHRAAWSDGLMLLLDQGLCHELSSCGRADCQSPPVRRWRFTRPSGGAMQWLGV</sequence>
<dbReference type="KEGG" id="fgr:FGSG_13023"/>
<reference evidence="1 3" key="3">
    <citation type="journal article" date="2015" name="BMC Genomics">
        <title>The completed genome sequence of the pathogenic ascomycete fungus Fusarium graminearum.</title>
        <authorList>
            <person name="King R."/>
            <person name="Urban M."/>
            <person name="Hammond-Kosack M.C."/>
            <person name="Hassani-Pak K."/>
            <person name="Hammond-Kosack K.E."/>
        </authorList>
    </citation>
    <scope>NUCLEOTIDE SEQUENCE [LARGE SCALE GENOMIC DNA]</scope>
    <source>
        <strain evidence="3">ATCC MYA-4620 / CBS 123657 / FGSC 9075 / NRRL 31084 / PH-1</strain>
        <strain evidence="1">PH-1</strain>
    </source>
</reference>
<dbReference type="Proteomes" id="UP000070720">
    <property type="component" value="Chromosome 4"/>
</dbReference>
<organism evidence="1 3">
    <name type="scientific">Gibberella zeae (strain ATCC MYA-4620 / CBS 123657 / FGSC 9075 / NRRL 31084 / PH-1)</name>
    <name type="common">Wheat head blight fungus</name>
    <name type="synonym">Fusarium graminearum</name>
    <dbReference type="NCBI Taxonomy" id="229533"/>
    <lineage>
        <taxon>Eukaryota</taxon>
        <taxon>Fungi</taxon>
        <taxon>Dikarya</taxon>
        <taxon>Ascomycota</taxon>
        <taxon>Pezizomycotina</taxon>
        <taxon>Sordariomycetes</taxon>
        <taxon>Hypocreomycetidae</taxon>
        <taxon>Hypocreales</taxon>
        <taxon>Nectriaceae</taxon>
        <taxon>Fusarium</taxon>
    </lineage>
</organism>
<reference evidence="2 3" key="2">
    <citation type="journal article" date="2010" name="Nature">
        <title>Comparative genomics reveals mobile pathogenicity chromosomes in Fusarium.</title>
        <authorList>
            <person name="Ma L.J."/>
            <person name="van der Does H.C."/>
            <person name="Borkovich K.A."/>
            <person name="Coleman J.J."/>
            <person name="Daboussi M.J."/>
            <person name="Di Pietro A."/>
            <person name="Dufresne M."/>
            <person name="Freitag M."/>
            <person name="Grabherr M."/>
            <person name="Henrissat B."/>
            <person name="Houterman P.M."/>
            <person name="Kang S."/>
            <person name="Shim W.B."/>
            <person name="Woloshuk C."/>
            <person name="Xie X."/>
            <person name="Xu J.R."/>
            <person name="Antoniw J."/>
            <person name="Baker S.E."/>
            <person name="Bluhm B.H."/>
            <person name="Breakspear A."/>
            <person name="Brown D.W."/>
            <person name="Butchko R.A."/>
            <person name="Chapman S."/>
            <person name="Coulson R."/>
            <person name="Coutinho P.M."/>
            <person name="Danchin E.G."/>
            <person name="Diener A."/>
            <person name="Gale L.R."/>
            <person name="Gardiner D.M."/>
            <person name="Goff S."/>
            <person name="Hammond-Kosack K.E."/>
            <person name="Hilburn K."/>
            <person name="Hua-Van A."/>
            <person name="Jonkers W."/>
            <person name="Kazan K."/>
            <person name="Kodira C.D."/>
            <person name="Koehrsen M."/>
            <person name="Kumar L."/>
            <person name="Lee Y.H."/>
            <person name="Li L."/>
            <person name="Manners J.M."/>
            <person name="Miranda-Saavedra D."/>
            <person name="Mukherjee M."/>
            <person name="Park G."/>
            <person name="Park J."/>
            <person name="Park S.Y."/>
            <person name="Proctor R.H."/>
            <person name="Regev A."/>
            <person name="Ruiz-Roldan M.C."/>
            <person name="Sain D."/>
            <person name="Sakthikumar S."/>
            <person name="Sykes S."/>
            <person name="Schwartz D.C."/>
            <person name="Turgeon B.G."/>
            <person name="Wapinski I."/>
            <person name="Yoder O."/>
            <person name="Young S."/>
            <person name="Zeng Q."/>
            <person name="Zhou S."/>
            <person name="Galagan J."/>
            <person name="Cuomo C.A."/>
            <person name="Kistler H.C."/>
            <person name="Rep M."/>
        </authorList>
    </citation>
    <scope>GENOME REANNOTATION</scope>
    <source>
        <strain evidence="3">ATCC MYA-4620 / CBS 123657 / FGSC 9075 / NRRL 31084 / PH-1</strain>
        <strain evidence="2">PH-1 / ATCC MYA-4620 / FGSC 9075 / NRRL 31084</strain>
    </source>
</reference>
<dbReference type="InParanoid" id="I1S847"/>
<keyword evidence="3" id="KW-1185">Reference proteome</keyword>
<evidence type="ECO:0000313" key="2">
    <source>
        <dbReference type="EnsemblFungi" id="CEF85347"/>
    </source>
</evidence>
<reference evidence="2 3" key="1">
    <citation type="journal article" date="2007" name="Science">
        <title>The Fusarium graminearum genome reveals a link between localized polymorphism and pathogen specialization.</title>
        <authorList>
            <person name="Cuomo C.A."/>
            <person name="Gueldener U."/>
            <person name="Xu J.-R."/>
            <person name="Trail F."/>
            <person name="Turgeon B.G."/>
            <person name="Di Pietro A."/>
            <person name="Walton J.D."/>
            <person name="Ma L.-J."/>
            <person name="Baker S.E."/>
            <person name="Rep M."/>
            <person name="Adam G."/>
            <person name="Antoniw J."/>
            <person name="Baldwin T."/>
            <person name="Calvo S.E."/>
            <person name="Chang Y.-L."/>
            <person name="DeCaprio D."/>
            <person name="Gale L.R."/>
            <person name="Gnerre S."/>
            <person name="Goswami R.S."/>
            <person name="Hammond-Kosack K."/>
            <person name="Harris L.J."/>
            <person name="Hilburn K."/>
            <person name="Kennell J.C."/>
            <person name="Kroken S."/>
            <person name="Magnuson J.K."/>
            <person name="Mannhaupt G."/>
            <person name="Mauceli E.W."/>
            <person name="Mewes H.-W."/>
            <person name="Mitterbauer R."/>
            <person name="Muehlbauer G."/>
            <person name="Muensterkoetter M."/>
            <person name="Nelson D."/>
            <person name="O'Donnell K."/>
            <person name="Ouellet T."/>
            <person name="Qi W."/>
            <person name="Quesneville H."/>
            <person name="Roncero M.I.G."/>
            <person name="Seong K.-Y."/>
            <person name="Tetko I.V."/>
            <person name="Urban M."/>
            <person name="Waalwijk C."/>
            <person name="Ward T.J."/>
            <person name="Yao J."/>
            <person name="Birren B.W."/>
            <person name="Kistler H.C."/>
        </authorList>
    </citation>
    <scope>NUCLEOTIDE SEQUENCE [LARGE SCALE GENOMIC DNA]</scope>
    <source>
        <strain evidence="3">ATCC MYA-4620 / CBS 123657 / FGSC 9075 / NRRL 31084 / PH-1</strain>
        <strain evidence="2">PH-1 / ATCC MYA-4620 / FGSC 9075 / NRRL 31084</strain>
    </source>
</reference>
<dbReference type="EMBL" id="HG970335">
    <property type="protein sequence ID" value="CEF85347.1"/>
    <property type="molecule type" value="Genomic_DNA"/>
</dbReference>
<evidence type="ECO:0000313" key="3">
    <source>
        <dbReference type="Proteomes" id="UP000070720"/>
    </source>
</evidence>